<keyword evidence="5" id="KW-1133">Transmembrane helix</keyword>
<keyword evidence="3" id="KW-0460">Magnesium</keyword>
<protein>
    <recommendedName>
        <fullName evidence="6">Cation-transporting P-type ATPase C-terminal domain-containing protein</fullName>
    </recommendedName>
</protein>
<evidence type="ECO:0000313" key="7">
    <source>
        <dbReference type="EMBL" id="KAI3438799.1"/>
    </source>
</evidence>
<comment type="subcellular location">
    <subcellularLocation>
        <location evidence="1">Endomembrane system</location>
        <topology evidence="1">Multi-pass membrane protein</topology>
    </subcellularLocation>
</comment>
<dbReference type="Gene3D" id="1.20.1110.10">
    <property type="entry name" value="Calcium-transporting ATPase, transmembrane domain"/>
    <property type="match status" value="1"/>
</dbReference>
<proteinExistence type="predicted"/>
<dbReference type="Proteomes" id="UP001055712">
    <property type="component" value="Unassembled WGS sequence"/>
</dbReference>
<dbReference type="GO" id="GO:0046872">
    <property type="term" value="F:metal ion binding"/>
    <property type="evidence" value="ECO:0007669"/>
    <property type="project" value="UniProtKB-KW"/>
</dbReference>
<dbReference type="PANTHER" id="PTHR24093:SF369">
    <property type="entry name" value="CALCIUM-TRANSPORTING ATPASE"/>
    <property type="match status" value="1"/>
</dbReference>
<keyword evidence="2" id="KW-0479">Metal-binding</keyword>
<feature type="region of interest" description="Disordered" evidence="4">
    <location>
        <begin position="156"/>
        <end position="179"/>
    </location>
</feature>
<name>A0A9D4TZH6_CHLVU</name>
<keyword evidence="8" id="KW-1185">Reference proteome</keyword>
<evidence type="ECO:0000256" key="5">
    <source>
        <dbReference type="SAM" id="Phobius"/>
    </source>
</evidence>
<feature type="compositionally biased region" description="Polar residues" evidence="4">
    <location>
        <begin position="160"/>
        <end position="169"/>
    </location>
</feature>
<dbReference type="EMBL" id="SIDB01000001">
    <property type="protein sequence ID" value="KAI3438799.1"/>
    <property type="molecule type" value="Genomic_DNA"/>
</dbReference>
<dbReference type="Pfam" id="PF00689">
    <property type="entry name" value="Cation_ATPase_C"/>
    <property type="match status" value="1"/>
</dbReference>
<dbReference type="GO" id="GO:0012505">
    <property type="term" value="C:endomembrane system"/>
    <property type="evidence" value="ECO:0007669"/>
    <property type="project" value="UniProtKB-SubCell"/>
</dbReference>
<feature type="domain" description="Cation-transporting P-type ATPase C-terminal" evidence="6">
    <location>
        <begin position="38"/>
        <end position="132"/>
    </location>
</feature>
<dbReference type="GO" id="GO:0005388">
    <property type="term" value="F:P-type calcium transporter activity"/>
    <property type="evidence" value="ECO:0007669"/>
    <property type="project" value="TreeGrafter"/>
</dbReference>
<accession>A0A9D4TZH6</accession>
<reference evidence="7" key="2">
    <citation type="submission" date="2020-11" db="EMBL/GenBank/DDBJ databases">
        <authorList>
            <person name="Cecchin M."/>
            <person name="Marcolungo L."/>
            <person name="Rossato M."/>
            <person name="Girolomoni L."/>
            <person name="Cosentino E."/>
            <person name="Cuine S."/>
            <person name="Li-Beisson Y."/>
            <person name="Delledonne M."/>
            <person name="Ballottari M."/>
        </authorList>
    </citation>
    <scope>NUCLEOTIDE SEQUENCE</scope>
    <source>
        <strain evidence="7">211/11P</strain>
        <tissue evidence="7">Whole cell</tissue>
    </source>
</reference>
<gene>
    <name evidence="7" type="ORF">D9Q98_001216</name>
</gene>
<dbReference type="OrthoDB" id="3352408at2759"/>
<evidence type="ECO:0000256" key="3">
    <source>
        <dbReference type="ARBA" id="ARBA00022842"/>
    </source>
</evidence>
<keyword evidence="5" id="KW-0472">Membrane</keyword>
<reference evidence="7" key="1">
    <citation type="journal article" date="2019" name="Plant J.">
        <title>Chlorella vulgaris genome assembly and annotation reveals the molecular basis for metabolic acclimation to high light conditions.</title>
        <authorList>
            <person name="Cecchin M."/>
            <person name="Marcolungo L."/>
            <person name="Rossato M."/>
            <person name="Girolomoni L."/>
            <person name="Cosentino E."/>
            <person name="Cuine S."/>
            <person name="Li-Beisson Y."/>
            <person name="Delledonne M."/>
            <person name="Ballottari M."/>
        </authorList>
    </citation>
    <scope>NUCLEOTIDE SEQUENCE</scope>
    <source>
        <strain evidence="7">211/11P</strain>
    </source>
</reference>
<organism evidence="7 8">
    <name type="scientific">Chlorella vulgaris</name>
    <name type="common">Green alga</name>
    <dbReference type="NCBI Taxonomy" id="3077"/>
    <lineage>
        <taxon>Eukaryota</taxon>
        <taxon>Viridiplantae</taxon>
        <taxon>Chlorophyta</taxon>
        <taxon>core chlorophytes</taxon>
        <taxon>Trebouxiophyceae</taxon>
        <taxon>Chlorellales</taxon>
        <taxon>Chlorellaceae</taxon>
        <taxon>Chlorella clade</taxon>
        <taxon>Chlorella</taxon>
    </lineage>
</organism>
<dbReference type="PANTHER" id="PTHR24093">
    <property type="entry name" value="CATION TRANSPORTING ATPASE"/>
    <property type="match status" value="1"/>
</dbReference>
<dbReference type="InterPro" id="IPR023298">
    <property type="entry name" value="ATPase_P-typ_TM_dom_sf"/>
</dbReference>
<evidence type="ECO:0000256" key="2">
    <source>
        <dbReference type="ARBA" id="ARBA00022723"/>
    </source>
</evidence>
<dbReference type="GO" id="GO:0005886">
    <property type="term" value="C:plasma membrane"/>
    <property type="evidence" value="ECO:0007669"/>
    <property type="project" value="TreeGrafter"/>
</dbReference>
<feature type="transmembrane region" description="Helical" evidence="5">
    <location>
        <begin position="114"/>
        <end position="133"/>
    </location>
</feature>
<evidence type="ECO:0000313" key="8">
    <source>
        <dbReference type="Proteomes" id="UP001055712"/>
    </source>
</evidence>
<dbReference type="SUPFAM" id="SSF81665">
    <property type="entry name" value="Calcium ATPase, transmembrane domain M"/>
    <property type="match status" value="1"/>
</dbReference>
<feature type="transmembrane region" description="Helical" evidence="5">
    <location>
        <begin position="79"/>
        <end position="102"/>
    </location>
</feature>
<dbReference type="InterPro" id="IPR006068">
    <property type="entry name" value="ATPase_P-typ_cation-transptr_C"/>
</dbReference>
<evidence type="ECO:0000256" key="1">
    <source>
        <dbReference type="ARBA" id="ARBA00004127"/>
    </source>
</evidence>
<comment type="caution">
    <text evidence="7">The sequence shown here is derived from an EMBL/GenBank/DDBJ whole genome shotgun (WGS) entry which is preliminary data.</text>
</comment>
<evidence type="ECO:0000256" key="4">
    <source>
        <dbReference type="SAM" id="MobiDB-lite"/>
    </source>
</evidence>
<dbReference type="AlphaFoldDB" id="A0A9D4TZH6"/>
<keyword evidence="5" id="KW-0812">Transmembrane</keyword>
<sequence length="179" mass="20091">MDAMSGFAAPALPPAIDTEVQEDYRQLTDHWESAETKAKEEISSMVFNTFIWCQMFNMLNARKVSNEYNVLSGLFATNVFWTIWVLIAGFQVIIMFFLGGIFKVERLSGLEWGVSILIGLGSIPLCILSKAIPNFDVRNLRRRMSMSATIHAVTGPPSRLGSNSKSQRMARTLPLVRKD</sequence>
<evidence type="ECO:0000259" key="6">
    <source>
        <dbReference type="Pfam" id="PF00689"/>
    </source>
</evidence>